<comment type="caution">
    <text evidence="4">The sequence shown here is derived from an EMBL/GenBank/DDBJ whole genome shotgun (WGS) entry which is preliminary data.</text>
</comment>
<dbReference type="Pfam" id="PF13413">
    <property type="entry name" value="HTH_25"/>
    <property type="match status" value="1"/>
</dbReference>
<keyword evidence="2" id="KW-1133">Transmembrane helix</keyword>
<sequence length="302" mass="33896">MSELGQALRDARNEKGMSLQDVQGATKIQKRYLSAIEAGDFSQLPGEFYTRAFIKNYAESVGLDPQELFTEYTREIPKARQEPVDVDLASGTRIQRSKERKRKAPKPVKHNGPMFVSFLPKIIIIIALIAVLVGIYMVAIYISSNRSESTANQPENKSEISYKKDGNHKAAANDQKDQNKKEAKKKDEQKKQTDKRPSLTLDKTEGSSSYYTLAKTDQFKVNISAKPGTQTWIGAENSKAGKKYAFGLAQDDKDFNFDASDAKQISIRIGNTHNTVMTINGETFDFPNDTTTQNIYITFDKQ</sequence>
<feature type="transmembrane region" description="Helical" evidence="2">
    <location>
        <begin position="122"/>
        <end position="142"/>
    </location>
</feature>
<dbReference type="OrthoDB" id="9797543at2"/>
<evidence type="ECO:0000259" key="3">
    <source>
        <dbReference type="PROSITE" id="PS50943"/>
    </source>
</evidence>
<dbReference type="PANTHER" id="PTHR34475:SF1">
    <property type="entry name" value="CYTOSKELETON PROTEIN RODZ"/>
    <property type="match status" value="1"/>
</dbReference>
<reference evidence="4 5" key="1">
    <citation type="submission" date="2019-03" db="EMBL/GenBank/DDBJ databases">
        <title>Genomic Encyclopedia of Type Strains, Phase IV (KMG-IV): sequencing the most valuable type-strain genomes for metagenomic binning, comparative biology and taxonomic classification.</title>
        <authorList>
            <person name="Goeker M."/>
        </authorList>
    </citation>
    <scope>NUCLEOTIDE SEQUENCE [LARGE SCALE GENOMIC DNA]</scope>
    <source>
        <strain evidence="4 5">DSM 19377</strain>
    </source>
</reference>
<dbReference type="PROSITE" id="PS50943">
    <property type="entry name" value="HTH_CROC1"/>
    <property type="match status" value="1"/>
</dbReference>
<feature type="compositionally biased region" description="Basic residues" evidence="1">
    <location>
        <begin position="98"/>
        <end position="109"/>
    </location>
</feature>
<feature type="region of interest" description="Disordered" evidence="1">
    <location>
        <begin position="91"/>
        <end position="110"/>
    </location>
</feature>
<dbReference type="PANTHER" id="PTHR34475">
    <property type="match status" value="1"/>
</dbReference>
<feature type="domain" description="HTH cro/C1-type" evidence="3">
    <location>
        <begin position="8"/>
        <end position="39"/>
    </location>
</feature>
<evidence type="ECO:0000256" key="2">
    <source>
        <dbReference type="SAM" id="Phobius"/>
    </source>
</evidence>
<protein>
    <submittedName>
        <fullName evidence="4">Cytoskeletal protein RodZ</fullName>
    </submittedName>
</protein>
<organism evidence="4 5">
    <name type="scientific">Scopulibacillus darangshiensis</name>
    <dbReference type="NCBI Taxonomy" id="442528"/>
    <lineage>
        <taxon>Bacteria</taxon>
        <taxon>Bacillati</taxon>
        <taxon>Bacillota</taxon>
        <taxon>Bacilli</taxon>
        <taxon>Bacillales</taxon>
        <taxon>Sporolactobacillaceae</taxon>
        <taxon>Scopulibacillus</taxon>
    </lineage>
</organism>
<keyword evidence="5" id="KW-1185">Reference proteome</keyword>
<dbReference type="RefSeq" id="WP_132744849.1">
    <property type="nucleotide sequence ID" value="NZ_SLXK01000006.1"/>
</dbReference>
<gene>
    <name evidence="4" type="ORF">EV207_10688</name>
</gene>
<dbReference type="GO" id="GO:0003677">
    <property type="term" value="F:DNA binding"/>
    <property type="evidence" value="ECO:0007669"/>
    <property type="project" value="InterPro"/>
</dbReference>
<keyword evidence="2" id="KW-0472">Membrane</keyword>
<dbReference type="Gene3D" id="1.10.260.40">
    <property type="entry name" value="lambda repressor-like DNA-binding domains"/>
    <property type="match status" value="1"/>
</dbReference>
<feature type="compositionally biased region" description="Basic and acidic residues" evidence="1">
    <location>
        <begin position="174"/>
        <end position="203"/>
    </location>
</feature>
<dbReference type="SUPFAM" id="SSF47413">
    <property type="entry name" value="lambda repressor-like DNA-binding domains"/>
    <property type="match status" value="1"/>
</dbReference>
<evidence type="ECO:0000256" key="1">
    <source>
        <dbReference type="SAM" id="MobiDB-lite"/>
    </source>
</evidence>
<name>A0A4R2P8T3_9BACL</name>
<dbReference type="InterPro" id="IPR001387">
    <property type="entry name" value="Cro/C1-type_HTH"/>
</dbReference>
<accession>A0A4R2P8T3</accession>
<dbReference type="InterPro" id="IPR010982">
    <property type="entry name" value="Lambda_DNA-bd_dom_sf"/>
</dbReference>
<dbReference type="CDD" id="cd00093">
    <property type="entry name" value="HTH_XRE"/>
    <property type="match status" value="1"/>
</dbReference>
<feature type="region of interest" description="Disordered" evidence="1">
    <location>
        <begin position="147"/>
        <end position="203"/>
    </location>
</feature>
<feature type="compositionally biased region" description="Basic and acidic residues" evidence="1">
    <location>
        <begin position="156"/>
        <end position="168"/>
    </location>
</feature>
<dbReference type="InterPro" id="IPR050400">
    <property type="entry name" value="Bact_Cytoskel_RodZ"/>
</dbReference>
<dbReference type="Proteomes" id="UP000295416">
    <property type="component" value="Unassembled WGS sequence"/>
</dbReference>
<dbReference type="AlphaFoldDB" id="A0A4R2P8T3"/>
<evidence type="ECO:0000313" key="5">
    <source>
        <dbReference type="Proteomes" id="UP000295416"/>
    </source>
</evidence>
<dbReference type="EMBL" id="SLXK01000006">
    <property type="protein sequence ID" value="TCP30265.1"/>
    <property type="molecule type" value="Genomic_DNA"/>
</dbReference>
<keyword evidence="2" id="KW-0812">Transmembrane</keyword>
<evidence type="ECO:0000313" key="4">
    <source>
        <dbReference type="EMBL" id="TCP30265.1"/>
    </source>
</evidence>
<dbReference type="SMART" id="SM00530">
    <property type="entry name" value="HTH_XRE"/>
    <property type="match status" value="1"/>
</dbReference>
<proteinExistence type="predicted"/>